<dbReference type="InterPro" id="IPR041872">
    <property type="entry name" value="Anticodon_Met"/>
</dbReference>
<dbReference type="NCBIfam" id="TIGR00398">
    <property type="entry name" value="metG"/>
    <property type="match status" value="1"/>
</dbReference>
<dbReference type="CDD" id="cd00814">
    <property type="entry name" value="MetRS_core"/>
    <property type="match status" value="1"/>
</dbReference>
<dbReference type="PANTHER" id="PTHR43326">
    <property type="entry name" value="METHIONYL-TRNA SYNTHETASE"/>
    <property type="match status" value="1"/>
</dbReference>
<feature type="domain" description="Methionyl/Leucyl tRNA synthetase" evidence="10">
    <location>
        <begin position="13"/>
        <end position="155"/>
    </location>
</feature>
<comment type="function">
    <text evidence="1 9">Is required not only for elongation of protein synthesis but also for the initiation of all mRNA translation through initiator tRNA(fMet) aminoacylation.</text>
</comment>
<comment type="similarity">
    <text evidence="9">Belongs to the class-I aminoacyl-tRNA synthetase family. MetG type 2A subfamily.</text>
</comment>
<dbReference type="InterPro" id="IPR033911">
    <property type="entry name" value="MetRS_core"/>
</dbReference>
<comment type="caution">
    <text evidence="12">The sequence shown here is derived from an EMBL/GenBank/DDBJ whole genome shotgun (WGS) entry which is preliminary data.</text>
</comment>
<feature type="binding site" evidence="9">
    <location>
        <position position="137"/>
    </location>
    <ligand>
        <name>Zn(2+)</name>
        <dbReference type="ChEBI" id="CHEBI:29105"/>
    </ligand>
</feature>
<keyword evidence="4 9" id="KW-0436">Ligase</keyword>
<evidence type="ECO:0000256" key="8">
    <source>
        <dbReference type="ARBA" id="ARBA00023146"/>
    </source>
</evidence>
<comment type="subcellular location">
    <subcellularLocation>
        <location evidence="2 9">Cytoplasm</location>
    </subcellularLocation>
</comment>
<evidence type="ECO:0000256" key="7">
    <source>
        <dbReference type="ARBA" id="ARBA00022917"/>
    </source>
</evidence>
<dbReference type="GO" id="GO:0004825">
    <property type="term" value="F:methionine-tRNA ligase activity"/>
    <property type="evidence" value="ECO:0007669"/>
    <property type="project" value="UniProtKB-UniRule"/>
</dbReference>
<evidence type="ECO:0000256" key="5">
    <source>
        <dbReference type="ARBA" id="ARBA00022741"/>
    </source>
</evidence>
<feature type="short sequence motif" description="'HIGH' region" evidence="9">
    <location>
        <begin position="19"/>
        <end position="29"/>
    </location>
</feature>
<dbReference type="FunFam" id="2.170.220.10:FF:000002">
    <property type="entry name" value="Methionine--tRNA ligase"/>
    <property type="match status" value="1"/>
</dbReference>
<dbReference type="HAMAP" id="MF_01228">
    <property type="entry name" value="Met_tRNA_synth_type2"/>
    <property type="match status" value="1"/>
</dbReference>
<dbReference type="InterPro" id="IPR001412">
    <property type="entry name" value="aa-tRNA-synth_I_CS"/>
</dbReference>
<evidence type="ECO:0000313" key="13">
    <source>
        <dbReference type="Proteomes" id="UP000282654"/>
    </source>
</evidence>
<keyword evidence="8 9" id="KW-0030">Aminoacyl-tRNA synthetase</keyword>
<dbReference type="InterPro" id="IPR015413">
    <property type="entry name" value="Methionyl/Leucyl_tRNA_Synth"/>
</dbReference>
<dbReference type="NCBIfam" id="NF008900">
    <property type="entry name" value="PRK12267.1"/>
    <property type="match status" value="1"/>
</dbReference>
<keyword evidence="5 9" id="KW-0547">Nucleotide-binding</keyword>
<reference evidence="12 13" key="1">
    <citation type="submission" date="2018-11" db="EMBL/GenBank/DDBJ databases">
        <title>Genomic Encyclopedia of Type Strains, Phase IV (KMG-IV): sequencing the most valuable type-strain genomes for metagenomic binning, comparative biology and taxonomic classification.</title>
        <authorList>
            <person name="Goeker M."/>
        </authorList>
    </citation>
    <scope>NUCLEOTIDE SEQUENCE [LARGE SCALE GENOMIC DNA]</scope>
    <source>
        <strain evidence="12 13">DSM 102936</strain>
    </source>
</reference>
<comment type="caution">
    <text evidence="9">Lacks conserved residue(s) required for the propagation of feature annotation.</text>
</comment>
<dbReference type="PRINTS" id="PR01041">
    <property type="entry name" value="TRNASYNTHMET"/>
</dbReference>
<dbReference type="GO" id="GO:0006431">
    <property type="term" value="P:methionyl-tRNA aminoacylation"/>
    <property type="evidence" value="ECO:0007669"/>
    <property type="project" value="UniProtKB-UniRule"/>
</dbReference>
<dbReference type="InterPro" id="IPR014758">
    <property type="entry name" value="Met-tRNA_synth"/>
</dbReference>
<feature type="short sequence motif" description="'KMSKS' region" evidence="9">
    <location>
        <begin position="303"/>
        <end position="307"/>
    </location>
</feature>
<dbReference type="GO" id="GO:0005737">
    <property type="term" value="C:cytoplasm"/>
    <property type="evidence" value="ECO:0007669"/>
    <property type="project" value="UniProtKB-SubCell"/>
</dbReference>
<evidence type="ECO:0000256" key="1">
    <source>
        <dbReference type="ARBA" id="ARBA00003314"/>
    </source>
</evidence>
<dbReference type="CDD" id="cd07957">
    <property type="entry name" value="Anticodon_Ia_Met"/>
    <property type="match status" value="1"/>
</dbReference>
<comment type="catalytic activity">
    <reaction evidence="9">
        <text>tRNA(Met) + L-methionine + ATP = L-methionyl-tRNA(Met) + AMP + diphosphate</text>
        <dbReference type="Rhea" id="RHEA:13481"/>
        <dbReference type="Rhea" id="RHEA-COMP:9667"/>
        <dbReference type="Rhea" id="RHEA-COMP:9698"/>
        <dbReference type="ChEBI" id="CHEBI:30616"/>
        <dbReference type="ChEBI" id="CHEBI:33019"/>
        <dbReference type="ChEBI" id="CHEBI:57844"/>
        <dbReference type="ChEBI" id="CHEBI:78442"/>
        <dbReference type="ChEBI" id="CHEBI:78530"/>
        <dbReference type="ChEBI" id="CHEBI:456215"/>
        <dbReference type="EC" id="6.1.1.10"/>
    </reaction>
</comment>
<evidence type="ECO:0000259" key="10">
    <source>
        <dbReference type="Pfam" id="PF09334"/>
    </source>
</evidence>
<dbReference type="PANTHER" id="PTHR43326:SF1">
    <property type="entry name" value="METHIONINE--TRNA LIGASE, MITOCHONDRIAL"/>
    <property type="match status" value="1"/>
</dbReference>
<keyword evidence="7 9" id="KW-0648">Protein biosynthesis</keyword>
<dbReference type="Proteomes" id="UP000282654">
    <property type="component" value="Unassembled WGS sequence"/>
</dbReference>
<organism evidence="12 13">
    <name type="scientific">Thermodesulfitimonas autotrophica</name>
    <dbReference type="NCBI Taxonomy" id="1894989"/>
    <lineage>
        <taxon>Bacteria</taxon>
        <taxon>Bacillati</taxon>
        <taxon>Bacillota</taxon>
        <taxon>Clostridia</taxon>
        <taxon>Thermoanaerobacterales</taxon>
        <taxon>Thermoanaerobacteraceae</taxon>
        <taxon>Thermodesulfitimonas</taxon>
    </lineage>
</organism>
<evidence type="ECO:0000259" key="11">
    <source>
        <dbReference type="Pfam" id="PF19303"/>
    </source>
</evidence>
<dbReference type="RefSeq" id="WP_123930495.1">
    <property type="nucleotide sequence ID" value="NZ_RKRE01000003.1"/>
</dbReference>
<feature type="binding site" evidence="9">
    <location>
        <position position="134"/>
    </location>
    <ligand>
        <name>Zn(2+)</name>
        <dbReference type="ChEBI" id="CHEBI:29105"/>
    </ligand>
</feature>
<dbReference type="EMBL" id="RKRE01000003">
    <property type="protein sequence ID" value="RPF42425.1"/>
    <property type="molecule type" value="Genomic_DNA"/>
</dbReference>
<gene>
    <name evidence="9" type="primary">metG</name>
    <name evidence="12" type="ORF">EDD75_1526</name>
</gene>
<evidence type="ECO:0000256" key="4">
    <source>
        <dbReference type="ARBA" id="ARBA00022598"/>
    </source>
</evidence>
<keyword evidence="9" id="KW-0862">Zinc</keyword>
<dbReference type="EC" id="6.1.1.10" evidence="9"/>
<dbReference type="InterPro" id="IPR023457">
    <property type="entry name" value="Met-tRNA_synth_2"/>
</dbReference>
<dbReference type="GO" id="GO:0046872">
    <property type="term" value="F:metal ion binding"/>
    <property type="evidence" value="ECO:0007669"/>
    <property type="project" value="UniProtKB-KW"/>
</dbReference>
<comment type="subunit">
    <text evidence="9">Monomer.</text>
</comment>
<proteinExistence type="inferred from homology"/>
<dbReference type="AlphaFoldDB" id="A0A3N5B9T0"/>
<keyword evidence="13" id="KW-1185">Reference proteome</keyword>
<feature type="domain" description="Methionyl-tRNA synthetase anticodon-binding" evidence="11">
    <location>
        <begin position="389"/>
        <end position="516"/>
    </location>
</feature>
<keyword evidence="9" id="KW-0479">Metal-binding</keyword>
<feature type="binding site" evidence="9">
    <location>
        <position position="154"/>
    </location>
    <ligand>
        <name>Zn(2+)</name>
        <dbReference type="ChEBI" id="CHEBI:29105"/>
    </ligand>
</feature>
<dbReference type="Gene3D" id="3.40.50.620">
    <property type="entry name" value="HUPs"/>
    <property type="match status" value="1"/>
</dbReference>
<evidence type="ECO:0000313" key="12">
    <source>
        <dbReference type="EMBL" id="RPF42425.1"/>
    </source>
</evidence>
<keyword evidence="3 9" id="KW-0963">Cytoplasm</keyword>
<dbReference type="InterPro" id="IPR009080">
    <property type="entry name" value="tRNAsynth_Ia_anticodon-bd"/>
</dbReference>
<evidence type="ECO:0000256" key="3">
    <source>
        <dbReference type="ARBA" id="ARBA00022490"/>
    </source>
</evidence>
<comment type="cofactor">
    <cofactor evidence="9">
        <name>Zn(2+)</name>
        <dbReference type="ChEBI" id="CHEBI:29105"/>
    </cofactor>
    <text evidence="9">Binds 1 zinc ion per subunit.</text>
</comment>
<dbReference type="PROSITE" id="PS00178">
    <property type="entry name" value="AA_TRNA_LIGASE_I"/>
    <property type="match status" value="1"/>
</dbReference>
<evidence type="ECO:0000256" key="9">
    <source>
        <dbReference type="HAMAP-Rule" id="MF_01228"/>
    </source>
</evidence>
<dbReference type="SUPFAM" id="SSF47323">
    <property type="entry name" value="Anticodon-binding domain of a subclass of class I aminoacyl-tRNA synthetases"/>
    <property type="match status" value="1"/>
</dbReference>
<dbReference type="SUPFAM" id="SSF52374">
    <property type="entry name" value="Nucleotidylyl transferase"/>
    <property type="match status" value="1"/>
</dbReference>
<accession>A0A3N5B9T0</accession>
<sequence length="519" mass="59355">MAAEKEAARPTFYITTPIYYPSDRLHIGHAYTTVAADTVARFKRLQGYDVYFLTGADEHGQKIERTAQAKGKKPKEYVDEIVATFKELWARLKVEYSDFIRTTEERHRVVVEKVFRQLYDQGDIYKAAYEGWYCTPCETFWTERQLVDGNCPDCGRPVELLQEESYFFRLSKYADRLLDYIETHPDFIQPVSRRNEMINFIRQGLEDLCVSRTTFSWGIPVPFDPRHVIYVWIDALTNYISALGYGTEKDALFRRYWPADVHLVGKDIVRFHTIIWPILLMAIGVELPKRVVGHGWLLVDGGKMSKSKGNVVDPHVLLDKYGVDAVRYYLLRELAFGADGYYLEDNLIGRINSDLANDLGNLLHRTLTVCEKFGGGIVGPPGPPEGPDEELIEITKETPAKVAALVDGLQLAEALAALWQPVSRANKYLDETAPWNLGKDPAQRERFNAVIYNVLEVYRFVTVLLGPFMPGFPERVWPQLGIADRPDLHTFASLEWGKFPPGVKVERRGPLFPRIEVKK</sequence>
<name>A0A3N5B9T0_9THEO</name>
<dbReference type="Gene3D" id="2.170.220.10">
    <property type="match status" value="1"/>
</dbReference>
<dbReference type="OrthoDB" id="9810191at2"/>
<feature type="binding site" evidence="9">
    <location>
        <position position="151"/>
    </location>
    <ligand>
        <name>Zn(2+)</name>
        <dbReference type="ChEBI" id="CHEBI:29105"/>
    </ligand>
</feature>
<feature type="domain" description="Methionyl/Leucyl tRNA synthetase" evidence="10">
    <location>
        <begin position="160"/>
        <end position="367"/>
    </location>
</feature>
<dbReference type="Gene3D" id="1.10.730.10">
    <property type="entry name" value="Isoleucyl-tRNA Synthetase, Domain 1"/>
    <property type="match status" value="1"/>
</dbReference>
<protein>
    <recommendedName>
        <fullName evidence="9">Methionine--tRNA ligase</fullName>
        <ecNumber evidence="9">6.1.1.10</ecNumber>
    </recommendedName>
    <alternativeName>
        <fullName evidence="9">Methionyl-tRNA synthetase</fullName>
        <shortName evidence="9">MetRS</shortName>
    </alternativeName>
</protein>
<dbReference type="GO" id="GO:0005524">
    <property type="term" value="F:ATP binding"/>
    <property type="evidence" value="ECO:0007669"/>
    <property type="project" value="UniProtKB-UniRule"/>
</dbReference>
<dbReference type="InterPro" id="IPR014729">
    <property type="entry name" value="Rossmann-like_a/b/a_fold"/>
</dbReference>
<evidence type="ECO:0000256" key="6">
    <source>
        <dbReference type="ARBA" id="ARBA00022840"/>
    </source>
</evidence>
<dbReference type="Pfam" id="PF09334">
    <property type="entry name" value="tRNA-synt_1g"/>
    <property type="match status" value="2"/>
</dbReference>
<dbReference type="Pfam" id="PF19303">
    <property type="entry name" value="Anticodon_3"/>
    <property type="match status" value="1"/>
</dbReference>
<keyword evidence="6 9" id="KW-0067">ATP-binding</keyword>
<evidence type="ECO:0000256" key="2">
    <source>
        <dbReference type="ARBA" id="ARBA00004496"/>
    </source>
</evidence>